<dbReference type="Proteomes" id="UP000056502">
    <property type="component" value="Chromosome I"/>
</dbReference>
<sequence>MEIIERILTQSKNKIYSIHAIEVEYISKGKSHKRYEFSYHEQIQLDC</sequence>
<name>A0A0M5L8N9_LEPIR</name>
<dbReference type="EMBL" id="CP012603">
    <property type="protein sequence ID" value="ALE40453.1"/>
    <property type="molecule type" value="Genomic_DNA"/>
</dbReference>
<protein>
    <submittedName>
        <fullName evidence="1">Mobile element protein</fullName>
    </submittedName>
</protein>
<proteinExistence type="predicted"/>
<reference evidence="1 2" key="1">
    <citation type="journal article" date="2015" name="Genome Announc.">
        <title>Whole-Genome Sequence of Leptospira interrogans Serovar Hardjo Subtype Hardjoprajitno Strain Norma, Isolated from Cattle in a Leptospirosis Outbreak in Brazil.</title>
        <authorList>
            <person name="Cosate M.R."/>
            <person name="Soares S.C."/>
            <person name="Mendes T.A."/>
            <person name="Raittz R.T."/>
            <person name="Moreira E.C."/>
            <person name="Leite R."/>
            <person name="Fernandes G.R."/>
            <person name="Haddad J.P."/>
            <person name="Ortega J.M."/>
        </authorList>
    </citation>
    <scope>NUCLEOTIDE SEQUENCE [LARGE SCALE GENOMIC DNA]</scope>
    <source>
        <strain evidence="1 2">Norma</strain>
    </source>
</reference>
<dbReference type="AlphaFoldDB" id="A0A0M5L8N9"/>
<dbReference type="PATRIC" id="fig|1279460.3.peg.3343"/>
<accession>A0A0M5L8N9</accession>
<gene>
    <name evidence="1" type="ORF">G436_3295</name>
</gene>
<evidence type="ECO:0000313" key="2">
    <source>
        <dbReference type="Proteomes" id="UP000056502"/>
    </source>
</evidence>
<organism evidence="1">
    <name type="scientific">Leptospira interrogans serovar Hardjo str. Norma</name>
    <dbReference type="NCBI Taxonomy" id="1279460"/>
    <lineage>
        <taxon>Bacteria</taxon>
        <taxon>Pseudomonadati</taxon>
        <taxon>Spirochaetota</taxon>
        <taxon>Spirochaetia</taxon>
        <taxon>Leptospirales</taxon>
        <taxon>Leptospiraceae</taxon>
        <taxon>Leptospira</taxon>
    </lineage>
</organism>
<evidence type="ECO:0000313" key="1">
    <source>
        <dbReference type="EMBL" id="ALE40453.1"/>
    </source>
</evidence>